<dbReference type="SUPFAM" id="SSF103473">
    <property type="entry name" value="MFS general substrate transporter"/>
    <property type="match status" value="1"/>
</dbReference>
<feature type="transmembrane region" description="Helical" evidence="5">
    <location>
        <begin position="272"/>
        <end position="293"/>
    </location>
</feature>
<accession>A0A286RI13</accession>
<evidence type="ECO:0000256" key="1">
    <source>
        <dbReference type="ARBA" id="ARBA00022692"/>
    </source>
</evidence>
<dbReference type="Proteomes" id="UP000215086">
    <property type="component" value="Chromosome"/>
</dbReference>
<feature type="transmembrane region" description="Helical" evidence="5">
    <location>
        <begin position="334"/>
        <end position="357"/>
    </location>
</feature>
<keyword evidence="2 5" id="KW-1133">Transmembrane helix</keyword>
<evidence type="ECO:0000256" key="2">
    <source>
        <dbReference type="ARBA" id="ARBA00022989"/>
    </source>
</evidence>
<feature type="transmembrane region" description="Helical" evidence="5">
    <location>
        <begin position="363"/>
        <end position="383"/>
    </location>
</feature>
<dbReference type="GO" id="GO:0022857">
    <property type="term" value="F:transmembrane transporter activity"/>
    <property type="evidence" value="ECO:0007669"/>
    <property type="project" value="InterPro"/>
</dbReference>
<feature type="transmembrane region" description="Helical" evidence="5">
    <location>
        <begin position="187"/>
        <end position="208"/>
    </location>
</feature>
<dbReference type="EMBL" id="CP018477">
    <property type="protein sequence ID" value="ASV75595.1"/>
    <property type="molecule type" value="Genomic_DNA"/>
</dbReference>
<keyword evidence="7" id="KW-1185">Reference proteome</keyword>
<name>A0A286RI13_9BACT</name>
<dbReference type="Gene3D" id="1.20.1250.20">
    <property type="entry name" value="MFS general substrate transporter like domains"/>
    <property type="match status" value="2"/>
</dbReference>
<feature type="transmembrane region" description="Helical" evidence="5">
    <location>
        <begin position="220"/>
        <end position="239"/>
    </location>
</feature>
<feature type="transmembrane region" description="Helical" evidence="5">
    <location>
        <begin position="305"/>
        <end position="327"/>
    </location>
</feature>
<protein>
    <submittedName>
        <fullName evidence="6">Major facilitator superfamily</fullName>
    </submittedName>
</protein>
<dbReference type="AlphaFoldDB" id="A0A286RI13"/>
<reference evidence="6 7" key="1">
    <citation type="journal article" name="Front. Microbiol.">
        <title>Sugar Metabolism of the First Thermophilic Planctomycete Thermogutta terrifontis: Comparative Genomic and Transcriptomic Approaches.</title>
        <authorList>
            <person name="Elcheninov A.G."/>
            <person name="Menzel P."/>
            <person name="Gudbergsdottir S.R."/>
            <person name="Slesarev A.I."/>
            <person name="Kadnikov V.V."/>
            <person name="Krogh A."/>
            <person name="Bonch-Osmolovskaya E.A."/>
            <person name="Peng X."/>
            <person name="Kublanov I.V."/>
        </authorList>
    </citation>
    <scope>NUCLEOTIDE SEQUENCE [LARGE SCALE GENOMIC DNA]</scope>
    <source>
        <strain evidence="6 7">R1</strain>
    </source>
</reference>
<dbReference type="InterPro" id="IPR011701">
    <property type="entry name" value="MFS"/>
</dbReference>
<dbReference type="PANTHER" id="PTHR23526">
    <property type="entry name" value="INTEGRAL MEMBRANE TRANSPORT PROTEIN-RELATED"/>
    <property type="match status" value="1"/>
</dbReference>
<feature type="transmembrane region" description="Helical" evidence="5">
    <location>
        <begin position="149"/>
        <end position="167"/>
    </location>
</feature>
<keyword evidence="1 5" id="KW-0812">Transmembrane</keyword>
<feature type="region of interest" description="Disordered" evidence="4">
    <location>
        <begin position="22"/>
        <end position="41"/>
    </location>
</feature>
<keyword evidence="3 5" id="KW-0472">Membrane</keyword>
<dbReference type="PANTHER" id="PTHR23526:SF2">
    <property type="entry name" value="MAJOR FACILITATOR SUPERFAMILY (MFS) PROFILE DOMAIN-CONTAINING PROTEIN"/>
    <property type="match status" value="1"/>
</dbReference>
<feature type="transmembrane region" description="Helical" evidence="5">
    <location>
        <begin position="428"/>
        <end position="446"/>
    </location>
</feature>
<evidence type="ECO:0000313" key="7">
    <source>
        <dbReference type="Proteomes" id="UP000215086"/>
    </source>
</evidence>
<feature type="compositionally biased region" description="Basic and acidic residues" evidence="4">
    <location>
        <begin position="22"/>
        <end position="34"/>
    </location>
</feature>
<dbReference type="InterPro" id="IPR052528">
    <property type="entry name" value="Sugar_transport-like"/>
</dbReference>
<feature type="transmembrane region" description="Helical" evidence="5">
    <location>
        <begin position="118"/>
        <end position="137"/>
    </location>
</feature>
<sequence length="466" mass="52055">MNVARLSRWAIALMQDIPPLDASRKGCQERDSRPRTQCAPDPASHRANLWLLIFHQIIFRVGWTFKTESVVLPGFLDFLVGPGAGVYRGFLPILNRAGQGVFPIFLARLMDHVPTKRFTLVIFSALLAIPLGLMAVLALGHGEIGRRNAAVTFLAVYFLFSGIYGLYQVAFNTVQGKLIRPDYRGRLMSYSTFWGTIPAVLVGFLLLRSWLSGNFPHYDIIFAASACLFIFSGVLCLLLREPVRNETGHEVTTVSFWEPFIRSFRTRPGLRGLWLVGMVYSFSLALVPHYQAFARERLHISADQQYLWVIAQSASVGVFSILVGWLADRFGNRLTFALLVFCSAMTPAWCLAMLHLPRNWVESGIWFTFLTLAFTTLTPRLAVNYALELVPAQEHAVATAGLQVAITLPLLASPLWGWIIELWGFERLLHAAIVVISLAGAMSIFLPEPRTSLHAKLPSKIIPGEE</sequence>
<dbReference type="Pfam" id="PF07690">
    <property type="entry name" value="MFS_1"/>
    <property type="match status" value="2"/>
</dbReference>
<evidence type="ECO:0000313" key="6">
    <source>
        <dbReference type="EMBL" id="ASV75595.1"/>
    </source>
</evidence>
<proteinExistence type="predicted"/>
<evidence type="ECO:0000256" key="5">
    <source>
        <dbReference type="SAM" id="Phobius"/>
    </source>
</evidence>
<organism evidence="6 7">
    <name type="scientific">Thermogutta terrifontis</name>
    <dbReference type="NCBI Taxonomy" id="1331910"/>
    <lineage>
        <taxon>Bacteria</taxon>
        <taxon>Pseudomonadati</taxon>
        <taxon>Planctomycetota</taxon>
        <taxon>Planctomycetia</taxon>
        <taxon>Pirellulales</taxon>
        <taxon>Thermoguttaceae</taxon>
        <taxon>Thermogutta</taxon>
    </lineage>
</organism>
<evidence type="ECO:0000256" key="4">
    <source>
        <dbReference type="SAM" id="MobiDB-lite"/>
    </source>
</evidence>
<dbReference type="InterPro" id="IPR036259">
    <property type="entry name" value="MFS_trans_sf"/>
</dbReference>
<feature type="transmembrane region" description="Helical" evidence="5">
    <location>
        <begin position="395"/>
        <end position="416"/>
    </location>
</feature>
<dbReference type="KEGG" id="ttf:THTE_2993"/>
<evidence type="ECO:0000256" key="3">
    <source>
        <dbReference type="ARBA" id="ARBA00023136"/>
    </source>
</evidence>
<gene>
    <name evidence="6" type="ORF">THTE_2993</name>
</gene>